<protein>
    <submittedName>
        <fullName evidence="2">SLN11 protein</fullName>
    </submittedName>
</protein>
<dbReference type="AlphaFoldDB" id="A0A7L0EU15"/>
<reference evidence="2 3" key="1">
    <citation type="submission" date="2019-09" db="EMBL/GenBank/DDBJ databases">
        <title>Bird 10,000 Genomes (B10K) Project - Family phase.</title>
        <authorList>
            <person name="Zhang G."/>
        </authorList>
    </citation>
    <scope>NUCLEOTIDE SEQUENCE [LARGE SCALE GENOMIC DNA]</scope>
    <source>
        <strain evidence="2">B10K-DU-007-40</strain>
        <tissue evidence="2">Mixed tissue sample</tissue>
    </source>
</reference>
<gene>
    <name evidence="2" type="primary">Slfn11</name>
    <name evidence="2" type="ORF">TROMEL_R15065</name>
</gene>
<dbReference type="EMBL" id="VXAG01003427">
    <property type="protein sequence ID" value="NXJ86725.1"/>
    <property type="molecule type" value="Genomic_DNA"/>
</dbReference>
<dbReference type="InterPro" id="IPR018647">
    <property type="entry name" value="SLFN_3-like_DNA/RNA_helicase"/>
</dbReference>
<dbReference type="SUPFAM" id="SSF52540">
    <property type="entry name" value="P-loop containing nucleoside triphosphate hydrolases"/>
    <property type="match status" value="1"/>
</dbReference>
<feature type="domain" description="Schlafen group 3-like DNA/RNA helicase" evidence="1">
    <location>
        <begin position="63"/>
        <end position="141"/>
    </location>
</feature>
<organism evidence="2 3">
    <name type="scientific">Trogon melanurus</name>
    <name type="common">Black-tailed trogon</name>
    <dbReference type="NCBI Taxonomy" id="56311"/>
    <lineage>
        <taxon>Eukaryota</taxon>
        <taxon>Metazoa</taxon>
        <taxon>Chordata</taxon>
        <taxon>Craniata</taxon>
        <taxon>Vertebrata</taxon>
        <taxon>Euteleostomi</taxon>
        <taxon>Archelosauria</taxon>
        <taxon>Archosauria</taxon>
        <taxon>Dinosauria</taxon>
        <taxon>Saurischia</taxon>
        <taxon>Theropoda</taxon>
        <taxon>Coelurosauria</taxon>
        <taxon>Aves</taxon>
        <taxon>Neognathae</taxon>
        <taxon>Neoaves</taxon>
        <taxon>Telluraves</taxon>
        <taxon>Coraciimorphae</taxon>
        <taxon>Trogoniformes</taxon>
        <taxon>Trogonidae</taxon>
        <taxon>Trogon</taxon>
    </lineage>
</organism>
<evidence type="ECO:0000259" key="1">
    <source>
        <dbReference type="Pfam" id="PF09848"/>
    </source>
</evidence>
<accession>A0A7L0EU15</accession>
<dbReference type="Pfam" id="PF09848">
    <property type="entry name" value="SLFN-g3_helicase"/>
    <property type="match status" value="1"/>
</dbReference>
<evidence type="ECO:0000313" key="2">
    <source>
        <dbReference type="EMBL" id="NXJ86725.1"/>
    </source>
</evidence>
<dbReference type="OrthoDB" id="6052143at2759"/>
<proteinExistence type="predicted"/>
<dbReference type="Proteomes" id="UP000550660">
    <property type="component" value="Unassembled WGS sequence"/>
</dbReference>
<sequence length="369" mass="42385">LYPPNYSRIHNGNLQALLRALTVALLTFESFLSDRVGCEFLNLLTIKQYQLLSENLHRTRKLYVYGLPGTGKTVVALKIIEKIREMLQCAQEEVLYVCENQPLRDFVRQKSICRAVTRAAFLKESFVGVKHIIMDEAQNFQRHEGNWYEKALRLTSARHLPEPGFFWIFLDYLQKSHTFSTGLPPAQRQYPVESLTKVVRNANSIYSYLEEKMEAIVKNSTLNIPRERLERLLRETTCAQAVQGSIEVRESNKNEIATYVAERCRVYLREGYSEKDIAVLCYTDREAGAYREKLASLMMGSEANVSLVRMEEGPGEHAVLDSVRRFSGLERSIVFGIIPQTFPFDDELFGNVLVCLASRANLKLHLLFE</sequence>
<dbReference type="InterPro" id="IPR027417">
    <property type="entry name" value="P-loop_NTPase"/>
</dbReference>
<name>A0A7L0EU15_TROML</name>
<dbReference type="Gene3D" id="3.40.50.300">
    <property type="entry name" value="P-loop containing nucleotide triphosphate hydrolases"/>
    <property type="match status" value="1"/>
</dbReference>
<feature type="non-terminal residue" evidence="2">
    <location>
        <position position="369"/>
    </location>
</feature>
<feature type="non-terminal residue" evidence="2">
    <location>
        <position position="1"/>
    </location>
</feature>
<keyword evidence="3" id="KW-1185">Reference proteome</keyword>
<evidence type="ECO:0000313" key="3">
    <source>
        <dbReference type="Proteomes" id="UP000550660"/>
    </source>
</evidence>
<comment type="caution">
    <text evidence="2">The sequence shown here is derived from an EMBL/GenBank/DDBJ whole genome shotgun (WGS) entry which is preliminary data.</text>
</comment>